<sequence length="409" mass="44830">MRSLQILLVAGLTLVLCACASRPVTASRAPLLLISVDGLRPGDITPNSMPNLSQLATTGVRAEGMRPSYPSLTFPNHYTLVTGLRPDHHGVTHNSMWDVELGEFSVSNRNAVGDGRWWGGEPVWIGADKAGLRTAVLYWPGSEAEIGGVRPHRWQPYDESTSDAWRANTVAKWLTEATSTRPDFVAMYFNRVDSASHDHGPNSAQADTARREIDSAIGQLVGQLQARNMFERTNIVIVSDHGFADVSPGHAIAVEDMISIQAARADSTGQVVTFAPNAGFEAEARRRLLGRHHHYQCWNKTELPADWHYGTHPRVPPIVCQMDMGWDALPRDQVARRMTAGPRGSHGFDPGLPQMRASFIAHGPAFKSGMQLPVFDNVDVYPLLMKLLRLKPAPNDGSARTFDAVLSGH</sequence>
<dbReference type="InterPro" id="IPR002591">
    <property type="entry name" value="Phosphodiest/P_Trfase"/>
</dbReference>
<dbReference type="PROSITE" id="PS51257">
    <property type="entry name" value="PROKAR_LIPOPROTEIN"/>
    <property type="match status" value="1"/>
</dbReference>
<dbReference type="Proteomes" id="UP000241788">
    <property type="component" value="Unassembled WGS sequence"/>
</dbReference>
<accession>A0A1N6TC40</accession>
<dbReference type="STRING" id="1604334.SAMN05421546_1330"/>
<dbReference type="PANTHER" id="PTHR10151:SF120">
    <property type="entry name" value="BIS(5'-ADENOSYL)-TRIPHOSPHATASE"/>
    <property type="match status" value="1"/>
</dbReference>
<dbReference type="Gene3D" id="3.30.1360.180">
    <property type="match status" value="1"/>
</dbReference>
<dbReference type="EMBL" id="FTLW01000003">
    <property type="protein sequence ID" value="SIQ50929.1"/>
    <property type="molecule type" value="Genomic_DNA"/>
</dbReference>
<evidence type="ECO:0000256" key="1">
    <source>
        <dbReference type="SAM" id="SignalP"/>
    </source>
</evidence>
<evidence type="ECO:0000313" key="3">
    <source>
        <dbReference type="Proteomes" id="UP000241788"/>
    </source>
</evidence>
<proteinExistence type="predicted"/>
<protein>
    <submittedName>
        <fullName evidence="2">Predicted pyrophosphatase or phosphodiesterase, AlkP superfamily</fullName>
    </submittedName>
</protein>
<dbReference type="PANTHER" id="PTHR10151">
    <property type="entry name" value="ECTONUCLEOTIDE PYROPHOSPHATASE/PHOSPHODIESTERASE"/>
    <property type="match status" value="1"/>
</dbReference>
<feature type="chain" id="PRO_5012523442" evidence="1">
    <location>
        <begin position="27"/>
        <end position="409"/>
    </location>
</feature>
<organism evidence="2 3">
    <name type="scientific">Solilutibacter tolerans</name>
    <dbReference type="NCBI Taxonomy" id="1604334"/>
    <lineage>
        <taxon>Bacteria</taxon>
        <taxon>Pseudomonadati</taxon>
        <taxon>Pseudomonadota</taxon>
        <taxon>Gammaproteobacteria</taxon>
        <taxon>Lysobacterales</taxon>
        <taxon>Lysobacteraceae</taxon>
        <taxon>Solilutibacter</taxon>
    </lineage>
</organism>
<dbReference type="OrthoDB" id="9771966at2"/>
<evidence type="ECO:0000313" key="2">
    <source>
        <dbReference type="EMBL" id="SIQ50929.1"/>
    </source>
</evidence>
<reference evidence="3" key="1">
    <citation type="submission" date="2017-01" db="EMBL/GenBank/DDBJ databases">
        <authorList>
            <person name="Varghese N."/>
            <person name="Submissions S."/>
        </authorList>
    </citation>
    <scope>NUCLEOTIDE SEQUENCE [LARGE SCALE GENOMIC DNA]</scope>
    <source>
        <strain evidence="3">UM1</strain>
    </source>
</reference>
<dbReference type="CDD" id="cd16018">
    <property type="entry name" value="Enpp"/>
    <property type="match status" value="1"/>
</dbReference>
<dbReference type="GO" id="GO:0016787">
    <property type="term" value="F:hydrolase activity"/>
    <property type="evidence" value="ECO:0007669"/>
    <property type="project" value="UniProtKB-ARBA"/>
</dbReference>
<name>A0A1N6TC40_9GAMM</name>
<dbReference type="Pfam" id="PF01663">
    <property type="entry name" value="Phosphodiest"/>
    <property type="match status" value="1"/>
</dbReference>
<dbReference type="InterPro" id="IPR017850">
    <property type="entry name" value="Alkaline_phosphatase_core_sf"/>
</dbReference>
<dbReference type="RefSeq" id="WP_129582855.1">
    <property type="nucleotide sequence ID" value="NZ_FTLW01000003.1"/>
</dbReference>
<dbReference type="Gene3D" id="3.40.720.10">
    <property type="entry name" value="Alkaline Phosphatase, subunit A"/>
    <property type="match status" value="1"/>
</dbReference>
<keyword evidence="3" id="KW-1185">Reference proteome</keyword>
<dbReference type="SUPFAM" id="SSF53649">
    <property type="entry name" value="Alkaline phosphatase-like"/>
    <property type="match status" value="1"/>
</dbReference>
<gene>
    <name evidence="2" type="ORF">SAMN05421546_1330</name>
</gene>
<dbReference type="AlphaFoldDB" id="A0A1N6TC40"/>
<keyword evidence="1" id="KW-0732">Signal</keyword>
<feature type="signal peptide" evidence="1">
    <location>
        <begin position="1"/>
        <end position="26"/>
    </location>
</feature>